<dbReference type="AlphaFoldDB" id="A0A0N4XSM6"/>
<keyword evidence="2" id="KW-1185">Reference proteome</keyword>
<accession>A0A0N4XSM6</accession>
<reference evidence="3" key="1">
    <citation type="submission" date="2017-02" db="UniProtKB">
        <authorList>
            <consortium name="WormBaseParasite"/>
        </authorList>
    </citation>
    <scope>IDENTIFICATION</scope>
</reference>
<name>A0A0N4XSM6_NIPBR</name>
<dbReference type="EMBL" id="UYSL01013752">
    <property type="protein sequence ID" value="VDL69119.1"/>
    <property type="molecule type" value="Genomic_DNA"/>
</dbReference>
<proteinExistence type="predicted"/>
<protein>
    <submittedName>
        <fullName evidence="3">Long-chain-fatty-acid--CoA ligase</fullName>
    </submittedName>
</protein>
<evidence type="ECO:0000313" key="3">
    <source>
        <dbReference type="WBParaSite" id="NBR_0000552801-mRNA-1"/>
    </source>
</evidence>
<gene>
    <name evidence="1" type="ORF">NBR_LOCUS5530</name>
</gene>
<evidence type="ECO:0000313" key="1">
    <source>
        <dbReference type="EMBL" id="VDL69119.1"/>
    </source>
</evidence>
<evidence type="ECO:0000313" key="2">
    <source>
        <dbReference type="Proteomes" id="UP000271162"/>
    </source>
</evidence>
<sequence length="44" mass="5139">MYKPTQLEWLKENLPVCKFITTTRTPYRTCARITRSTARSSTST</sequence>
<dbReference type="WBParaSite" id="NBR_0000552801-mRNA-1">
    <property type="protein sequence ID" value="NBR_0000552801-mRNA-1"/>
    <property type="gene ID" value="NBR_0000552801"/>
</dbReference>
<reference evidence="1 2" key="2">
    <citation type="submission" date="2018-11" db="EMBL/GenBank/DDBJ databases">
        <authorList>
            <consortium name="Pathogen Informatics"/>
        </authorList>
    </citation>
    <scope>NUCLEOTIDE SEQUENCE [LARGE SCALE GENOMIC DNA]</scope>
</reference>
<dbReference type="Proteomes" id="UP000271162">
    <property type="component" value="Unassembled WGS sequence"/>
</dbReference>
<organism evidence="3">
    <name type="scientific">Nippostrongylus brasiliensis</name>
    <name type="common">Rat hookworm</name>
    <dbReference type="NCBI Taxonomy" id="27835"/>
    <lineage>
        <taxon>Eukaryota</taxon>
        <taxon>Metazoa</taxon>
        <taxon>Ecdysozoa</taxon>
        <taxon>Nematoda</taxon>
        <taxon>Chromadorea</taxon>
        <taxon>Rhabditida</taxon>
        <taxon>Rhabditina</taxon>
        <taxon>Rhabditomorpha</taxon>
        <taxon>Strongyloidea</taxon>
        <taxon>Heligmosomidae</taxon>
        <taxon>Nippostrongylus</taxon>
    </lineage>
</organism>